<dbReference type="PANTHER" id="PTHR23410:SF12">
    <property type="entry name" value="LARGE RIBOSOMAL SUBUNIT PROTEIN UL18"/>
    <property type="match status" value="1"/>
</dbReference>
<accession>A0A5B9D935</accession>
<comment type="similarity">
    <text evidence="1 6">Belongs to the universal ribosomal protein uL18 family.</text>
</comment>
<dbReference type="SUPFAM" id="SSF53137">
    <property type="entry name" value="Translational machinery components"/>
    <property type="match status" value="1"/>
</dbReference>
<dbReference type="InterPro" id="IPR057267">
    <property type="entry name" value="Rbsml_uL18_arch"/>
</dbReference>
<dbReference type="GO" id="GO:0000027">
    <property type="term" value="P:ribosomal large subunit assembly"/>
    <property type="evidence" value="ECO:0007669"/>
    <property type="project" value="TreeGrafter"/>
</dbReference>
<comment type="subunit">
    <text evidence="6">Part of the 50S ribosomal subunit. Contacts the 5S and 23S rRNAs.</text>
</comment>
<proteinExistence type="inferred from homology"/>
<dbReference type="EMBL" id="CP042905">
    <property type="protein sequence ID" value="QEE15347.1"/>
    <property type="molecule type" value="Genomic_DNA"/>
</dbReference>
<sequence>MARGPKYRISFRRRREGKTNYHRRLKLIISRRKRLVIRCSNKHTIVQVVDALVQGDKILAQSHSSQLEKQFTWVHNSGNMPSAYLTGYLCGLRAKKAKIQDIILDIGIIVHNDRIKAAFRGFIDAGNEVPHDNKWFPDKLEERLNGSHIETYAKLLKKKPAQYKKKFSKILLKKGDPLKIVSDFDKAKKNMEEKV</sequence>
<evidence type="ECO:0000313" key="7">
    <source>
        <dbReference type="EMBL" id="QEE15347.1"/>
    </source>
</evidence>
<dbReference type="Proteomes" id="UP000321408">
    <property type="component" value="Chromosome"/>
</dbReference>
<keyword evidence="4 6" id="KW-0689">Ribosomal protein</keyword>
<dbReference type="GeneID" id="41329168"/>
<dbReference type="GO" id="GO:0008097">
    <property type="term" value="F:5S rRNA binding"/>
    <property type="evidence" value="ECO:0007669"/>
    <property type="project" value="InterPro"/>
</dbReference>
<reference evidence="7 8" key="2">
    <citation type="journal article" date="2024" name="Int. J. Syst. Evol. Microbiol.">
        <title>Promethearchaeum syntrophicum gen. nov., sp. nov., an anaerobic, obligately syntrophic archaeon, the first isolate of the lineage 'Asgard' archaea, and proposal of the new archaeal phylum Promethearchaeota phyl. nov. and kingdom Promethearchaeati regn. nov.</title>
        <authorList>
            <person name="Imachi H."/>
            <person name="Nobu M.K."/>
            <person name="Kato S."/>
            <person name="Takaki Y."/>
            <person name="Miyazaki M."/>
            <person name="Miyata M."/>
            <person name="Ogawara M."/>
            <person name="Saito Y."/>
            <person name="Sakai S."/>
            <person name="Tahara Y.O."/>
            <person name="Takano Y."/>
            <person name="Tasumi E."/>
            <person name="Uematsu K."/>
            <person name="Yoshimura T."/>
            <person name="Itoh T."/>
            <person name="Ohkuma M."/>
            <person name="Takai K."/>
        </authorList>
    </citation>
    <scope>NUCLEOTIDE SEQUENCE [LARGE SCALE GENOMIC DNA]</scope>
    <source>
        <strain evidence="7 8">MK-D1</strain>
    </source>
</reference>
<dbReference type="Gene3D" id="3.30.420.100">
    <property type="match status" value="1"/>
</dbReference>
<keyword evidence="2 6" id="KW-0699">rRNA-binding</keyword>
<dbReference type="InterPro" id="IPR005485">
    <property type="entry name" value="Rbsml_uL18_euk_arch"/>
</dbReference>
<evidence type="ECO:0000256" key="1">
    <source>
        <dbReference type="ARBA" id="ARBA00007116"/>
    </source>
</evidence>
<dbReference type="HAMAP" id="MF_01337_A">
    <property type="entry name" value="Ribosomal_uL18_A"/>
    <property type="match status" value="1"/>
</dbReference>
<protein>
    <recommendedName>
        <fullName evidence="6">Large ribosomal subunit protein uL18</fullName>
    </recommendedName>
</protein>
<evidence type="ECO:0000256" key="5">
    <source>
        <dbReference type="ARBA" id="ARBA00023274"/>
    </source>
</evidence>
<dbReference type="AlphaFoldDB" id="A0A5B9D935"/>
<evidence type="ECO:0000256" key="4">
    <source>
        <dbReference type="ARBA" id="ARBA00022980"/>
    </source>
</evidence>
<dbReference type="InterPro" id="IPR057268">
    <property type="entry name" value="Ribosomal_L18"/>
</dbReference>
<dbReference type="OrthoDB" id="8644at2157"/>
<dbReference type="GO" id="GO:0006412">
    <property type="term" value="P:translation"/>
    <property type="evidence" value="ECO:0007669"/>
    <property type="project" value="UniProtKB-UniRule"/>
</dbReference>
<name>A0A5B9D935_9ARCH</name>
<keyword evidence="5 6" id="KW-0687">Ribonucleoprotein</keyword>
<organism evidence="7 8">
    <name type="scientific">Promethearchaeum syntrophicum</name>
    <dbReference type="NCBI Taxonomy" id="2594042"/>
    <lineage>
        <taxon>Archaea</taxon>
        <taxon>Promethearchaeati</taxon>
        <taxon>Promethearchaeota</taxon>
        <taxon>Promethearchaeia</taxon>
        <taxon>Promethearchaeales</taxon>
        <taxon>Promethearchaeaceae</taxon>
        <taxon>Promethearchaeum</taxon>
    </lineage>
</organism>
<evidence type="ECO:0000313" key="8">
    <source>
        <dbReference type="Proteomes" id="UP000321408"/>
    </source>
</evidence>
<reference evidence="7 8" key="1">
    <citation type="journal article" date="2020" name="Nature">
        <title>Isolation of an archaeon at the prokaryote-eukaryote interface.</title>
        <authorList>
            <person name="Imachi H."/>
            <person name="Nobu M.K."/>
            <person name="Nakahara N."/>
            <person name="Morono Y."/>
            <person name="Ogawara M."/>
            <person name="Takaki Y."/>
            <person name="Takano Y."/>
            <person name="Uematsu K."/>
            <person name="Ikuta T."/>
            <person name="Ito M."/>
            <person name="Matsui Y."/>
            <person name="Miyazaki M."/>
            <person name="Murata K."/>
            <person name="Saito Y."/>
            <person name="Sakai S."/>
            <person name="Song C."/>
            <person name="Tasumi E."/>
            <person name="Yamanaka Y."/>
            <person name="Yamaguchi T."/>
            <person name="Kamagata Y."/>
            <person name="Tamaki H."/>
            <person name="Takai K."/>
        </authorList>
    </citation>
    <scope>NUCLEOTIDE SEQUENCE [LARGE SCALE GENOMIC DNA]</scope>
    <source>
        <strain evidence="7 8">MK-D1</strain>
    </source>
</reference>
<keyword evidence="8" id="KW-1185">Reference proteome</keyword>
<dbReference type="GO" id="GO:0022625">
    <property type="term" value="C:cytosolic large ribosomal subunit"/>
    <property type="evidence" value="ECO:0007669"/>
    <property type="project" value="TreeGrafter"/>
</dbReference>
<dbReference type="KEGG" id="psyt:DSAG12_01172"/>
<dbReference type="Pfam" id="PF17144">
    <property type="entry name" value="Ribosomal_L5e"/>
    <property type="match status" value="1"/>
</dbReference>
<evidence type="ECO:0000256" key="3">
    <source>
        <dbReference type="ARBA" id="ARBA00022884"/>
    </source>
</evidence>
<keyword evidence="3 6" id="KW-0694">RNA-binding</keyword>
<dbReference type="NCBIfam" id="NF006342">
    <property type="entry name" value="PRK08569.1"/>
    <property type="match status" value="1"/>
</dbReference>
<dbReference type="GO" id="GO:0003735">
    <property type="term" value="F:structural constituent of ribosome"/>
    <property type="evidence" value="ECO:0007669"/>
    <property type="project" value="InterPro"/>
</dbReference>
<evidence type="ECO:0000256" key="2">
    <source>
        <dbReference type="ARBA" id="ARBA00022730"/>
    </source>
</evidence>
<dbReference type="PANTHER" id="PTHR23410">
    <property type="entry name" value="RIBOSOMAL PROTEIN L5-RELATED"/>
    <property type="match status" value="1"/>
</dbReference>
<comment type="function">
    <text evidence="6">This is one of the proteins that bind and probably mediate the attachment of the 5S RNA into the large ribosomal subunit, where it forms part of the central protuberance.</text>
</comment>
<dbReference type="RefSeq" id="WP_147662260.1">
    <property type="nucleotide sequence ID" value="NZ_CP042905.2"/>
</dbReference>
<dbReference type="CDD" id="cd00432">
    <property type="entry name" value="Ribosomal_L18_L5e"/>
    <property type="match status" value="1"/>
</dbReference>
<gene>
    <name evidence="6" type="primary">rpl18</name>
    <name evidence="7" type="ORF">DSAG12_01172</name>
</gene>
<evidence type="ECO:0000256" key="6">
    <source>
        <dbReference type="HAMAP-Rule" id="MF_01337"/>
    </source>
</evidence>